<dbReference type="InterPro" id="IPR042188">
    <property type="entry name" value="MmgE/PrpD_sf_2"/>
</dbReference>
<proteinExistence type="predicted"/>
<reference evidence="2" key="1">
    <citation type="submission" date="2020-05" db="EMBL/GenBank/DDBJ databases">
        <authorList>
            <person name="Chiriac C."/>
            <person name="Salcher M."/>
            <person name="Ghai R."/>
            <person name="Kavagutti S V."/>
        </authorList>
    </citation>
    <scope>NUCLEOTIDE SEQUENCE</scope>
</reference>
<organism evidence="2">
    <name type="scientific">freshwater metagenome</name>
    <dbReference type="NCBI Taxonomy" id="449393"/>
    <lineage>
        <taxon>unclassified sequences</taxon>
        <taxon>metagenomes</taxon>
        <taxon>ecological metagenomes</taxon>
    </lineage>
</organism>
<dbReference type="AlphaFoldDB" id="A0A6J7VZ46"/>
<dbReference type="InterPro" id="IPR042183">
    <property type="entry name" value="MmgE/PrpD_sf_1"/>
</dbReference>
<feature type="domain" description="MmgE/PrpD N-terminal" evidence="1">
    <location>
        <begin position="66"/>
        <end position="220"/>
    </location>
</feature>
<dbReference type="Gene3D" id="1.10.4100.10">
    <property type="entry name" value="2-methylcitrate dehydratase PrpD"/>
    <property type="match status" value="1"/>
</dbReference>
<accession>A0A6J7VZ46</accession>
<dbReference type="InterPro" id="IPR045336">
    <property type="entry name" value="MmgE_PrpD_N"/>
</dbReference>
<dbReference type="InterPro" id="IPR036148">
    <property type="entry name" value="MmgE/PrpD_sf"/>
</dbReference>
<evidence type="ECO:0000259" key="1">
    <source>
        <dbReference type="Pfam" id="PF03972"/>
    </source>
</evidence>
<dbReference type="Pfam" id="PF03972">
    <property type="entry name" value="MmgE_PrpD_N"/>
    <property type="match status" value="1"/>
</dbReference>
<protein>
    <submittedName>
        <fullName evidence="2">Unannotated protein</fullName>
    </submittedName>
</protein>
<dbReference type="GO" id="GO:0016829">
    <property type="term" value="F:lyase activity"/>
    <property type="evidence" value="ECO:0007669"/>
    <property type="project" value="InterPro"/>
</dbReference>
<dbReference type="Gene3D" id="3.30.1330.120">
    <property type="entry name" value="2-methylcitrate dehydratase PrpD"/>
    <property type="match status" value="1"/>
</dbReference>
<evidence type="ECO:0000313" key="2">
    <source>
        <dbReference type="EMBL" id="CAB5115021.1"/>
    </source>
</evidence>
<sequence>MSYAEDLLEGLTTVSTIAMNVESRARLGVLLTDFIVVARAGKIAHGKSTSSERNLGAQLAINSCFHDADDIDWSVITHPGSVIWASLLESIVLNPQYASRFTLAAHAGYRTSASVANFLGLSHRKKWHVTTTAGTLASATTSSVFRDLSKTQHVTSLRSSASNMGGIAIADRRTGAAVFNRASATSLGLLATDFAASGFPTASDIWEGERGLIHLFSISNESAQIFDGVSTTGLRLFPYNGFIQSMVYAISELAKNSEGELLEINIGINAITRDLANGSVGGNYWNLKHGAASAWQTRDVTRCMEARPDIVDKVVVEAIDIPISGALVTVKTTSGSDSLRWEIAPGLNFGESDHNMWQMAKWDRLVGSDYQLAVEFSSLLLSDSADVKTITSIRDFLL</sequence>
<name>A0A6J7VZ46_9ZZZZ</name>
<gene>
    <name evidence="2" type="ORF">UFOPK4410_00753</name>
</gene>
<dbReference type="SUPFAM" id="SSF103378">
    <property type="entry name" value="2-methylcitrate dehydratase PrpD"/>
    <property type="match status" value="1"/>
</dbReference>
<dbReference type="EMBL" id="CAFBRV010000064">
    <property type="protein sequence ID" value="CAB5115021.1"/>
    <property type="molecule type" value="Genomic_DNA"/>
</dbReference>